<evidence type="ECO:0000256" key="6">
    <source>
        <dbReference type="ARBA" id="ARBA00022989"/>
    </source>
</evidence>
<dbReference type="EMBL" id="BTSX01000002">
    <property type="protein sequence ID" value="GMS86240.1"/>
    <property type="molecule type" value="Genomic_DNA"/>
</dbReference>
<name>A0AAV5ST36_9BILA</name>
<dbReference type="GO" id="GO:0005886">
    <property type="term" value="C:plasma membrane"/>
    <property type="evidence" value="ECO:0007669"/>
    <property type="project" value="TreeGrafter"/>
</dbReference>
<dbReference type="InterPro" id="IPR026028">
    <property type="entry name" value="V-type_ATPase_116kDa_su_euka"/>
</dbReference>
<evidence type="ECO:0000256" key="1">
    <source>
        <dbReference type="ARBA" id="ARBA00004141"/>
    </source>
</evidence>
<feature type="transmembrane region" description="Helical" evidence="9">
    <location>
        <begin position="408"/>
        <end position="432"/>
    </location>
</feature>
<dbReference type="PANTHER" id="PTHR11629:SF58">
    <property type="entry name" value="V-TYPE PROTON ATPASE 116 KDA SUBUNIT A 3"/>
    <property type="match status" value="1"/>
</dbReference>
<dbReference type="PANTHER" id="PTHR11629">
    <property type="entry name" value="VACUOLAR PROTON ATPASES"/>
    <property type="match status" value="1"/>
</dbReference>
<evidence type="ECO:0000313" key="11">
    <source>
        <dbReference type="Proteomes" id="UP001432027"/>
    </source>
</evidence>
<keyword evidence="8 9" id="KW-0472">Membrane</keyword>
<evidence type="ECO:0000256" key="2">
    <source>
        <dbReference type="ARBA" id="ARBA00009904"/>
    </source>
</evidence>
<evidence type="ECO:0000256" key="4">
    <source>
        <dbReference type="ARBA" id="ARBA00022692"/>
    </source>
</evidence>
<dbReference type="PIRSF" id="PIRSF001293">
    <property type="entry name" value="ATP6V0A1"/>
    <property type="match status" value="1"/>
</dbReference>
<evidence type="ECO:0000256" key="8">
    <source>
        <dbReference type="ARBA" id="ARBA00023136"/>
    </source>
</evidence>
<proteinExistence type="inferred from homology"/>
<keyword evidence="3 9" id="KW-0813">Transport</keyword>
<dbReference type="Pfam" id="PF01496">
    <property type="entry name" value="V_ATPase_I"/>
    <property type="match status" value="1"/>
</dbReference>
<accession>A0AAV5ST36</accession>
<keyword evidence="7 9" id="KW-0406">Ion transport</keyword>
<comment type="caution">
    <text evidence="10">The sequence shown here is derived from an EMBL/GenBank/DDBJ whole genome shotgun (WGS) entry which is preliminary data.</text>
</comment>
<evidence type="ECO:0000256" key="5">
    <source>
        <dbReference type="ARBA" id="ARBA00022781"/>
    </source>
</evidence>
<evidence type="ECO:0000256" key="7">
    <source>
        <dbReference type="ARBA" id="ARBA00023065"/>
    </source>
</evidence>
<comment type="function">
    <text evidence="9">Essential component of the vacuolar proton pump (V-ATPase), a multimeric enzyme that catalyzes the translocation of protons across the membranes. Required for assembly and activity of the V-ATPase.</text>
</comment>
<comment type="subcellular location">
    <subcellularLocation>
        <location evidence="1">Membrane</location>
        <topology evidence="1">Multi-pass membrane protein</topology>
    </subcellularLocation>
</comment>
<keyword evidence="5 9" id="KW-0375">Hydrogen ion transport</keyword>
<keyword evidence="6 9" id="KW-1133">Transmembrane helix</keyword>
<dbReference type="AlphaFoldDB" id="A0AAV5ST36"/>
<evidence type="ECO:0000256" key="3">
    <source>
        <dbReference type="ARBA" id="ARBA00022448"/>
    </source>
</evidence>
<dbReference type="GO" id="GO:0000220">
    <property type="term" value="C:vacuolar proton-transporting V-type ATPase, V0 domain"/>
    <property type="evidence" value="ECO:0007669"/>
    <property type="project" value="InterPro"/>
</dbReference>
<organism evidence="10 11">
    <name type="scientific">Pristionchus entomophagus</name>
    <dbReference type="NCBI Taxonomy" id="358040"/>
    <lineage>
        <taxon>Eukaryota</taxon>
        <taxon>Metazoa</taxon>
        <taxon>Ecdysozoa</taxon>
        <taxon>Nematoda</taxon>
        <taxon>Chromadorea</taxon>
        <taxon>Rhabditida</taxon>
        <taxon>Rhabditina</taxon>
        <taxon>Diplogasteromorpha</taxon>
        <taxon>Diplogasteroidea</taxon>
        <taxon>Neodiplogasteridae</taxon>
        <taxon>Pristionchus</taxon>
    </lineage>
</organism>
<evidence type="ECO:0000256" key="9">
    <source>
        <dbReference type="RuleBase" id="RU361189"/>
    </source>
</evidence>
<keyword evidence="11" id="KW-1185">Reference proteome</keyword>
<feature type="transmembrane region" description="Helical" evidence="9">
    <location>
        <begin position="637"/>
        <end position="659"/>
    </location>
</feature>
<dbReference type="InterPro" id="IPR002490">
    <property type="entry name" value="V-ATPase_116kDa_su"/>
</dbReference>
<feature type="transmembrane region" description="Helical" evidence="9">
    <location>
        <begin position="453"/>
        <end position="471"/>
    </location>
</feature>
<evidence type="ECO:0000313" key="10">
    <source>
        <dbReference type="EMBL" id="GMS86240.1"/>
    </source>
</evidence>
<feature type="non-terminal residue" evidence="10">
    <location>
        <position position="1"/>
    </location>
</feature>
<comment type="similarity">
    <text evidence="2 9">Belongs to the V-ATPase 116 kDa subunit family.</text>
</comment>
<keyword evidence="4 9" id="KW-0812">Transmembrane</keyword>
<dbReference type="GO" id="GO:0046961">
    <property type="term" value="F:proton-transporting ATPase activity, rotational mechanism"/>
    <property type="evidence" value="ECO:0007669"/>
    <property type="project" value="InterPro"/>
</dbReference>
<gene>
    <name evidence="10" type="ORF">PENTCL1PPCAC_8415</name>
</gene>
<dbReference type="GO" id="GO:0051117">
    <property type="term" value="F:ATPase binding"/>
    <property type="evidence" value="ECO:0007669"/>
    <property type="project" value="TreeGrafter"/>
</dbReference>
<protein>
    <recommendedName>
        <fullName evidence="9">V-type proton ATPase subunit a</fullName>
    </recommendedName>
</protein>
<dbReference type="GO" id="GO:0007035">
    <property type="term" value="P:vacuolar acidification"/>
    <property type="evidence" value="ECO:0007669"/>
    <property type="project" value="TreeGrafter"/>
</dbReference>
<dbReference type="Proteomes" id="UP001432027">
    <property type="component" value="Unassembled WGS sequence"/>
</dbReference>
<sequence length="669" mass="76424">QSSSIFRSADMSLCQLFLQSDAAYHCIAELGESGNVQFRDLNKGMGASQRRFVGELRRCYELDRKLRYIENEIVIDDVEIHEKTEIIFTPDPNVLNNLEEIIEKIEHELITINNTTKSLKDSHIHLWELSQVIEKVQLMVDDGPNDPDPLDRDDSFVIIDAEEQLIAEDTDRTGAELRQVTGVIPRNRMTAFERLLWRMCSGSVFMRWTDCDDNNALFSGDEEKAVFVLFFTGDRMAQKVDLICRGSPARIYTCPDDPAVRQILQKRNIDKLNVMSEVIGRTLDYRKRVIAAASRSVYEWRIKVLKMKMVYHTLDALYVDITQRYLIAECWIPTEELDDVRTSLMRGSIAAGCFVHPILNEIEPNETPPTHFTVNKFTSGFQNIVDAYGIADYKELNPTPWTIISFPFLFAIMFGDVGHAIIMLVFALYLIFKEKKLIAKKIKDEIIQTFFGGRYIILLMGAFSLYTGFIYNDFYARSINVFGSSWATSANNNSCWNWKGLNGQEEWERQAAERNQSIEIMLDPVYCYDADAGPSLILDPIWDLANNKLNFLNSLKMKSAVILGILQMTLGLFISLGNHIHIRSKADVFFVFVPQLLFLCCIFVYICLQIIVKWIAFTAGPAWIFGRFYPGANCAPNLLIGLINMFMPAVGSSLTMLANEHSATSRRIR</sequence>
<feature type="transmembrane region" description="Helical" evidence="9">
    <location>
        <begin position="557"/>
        <end position="576"/>
    </location>
</feature>
<feature type="transmembrane region" description="Helical" evidence="9">
    <location>
        <begin position="588"/>
        <end position="617"/>
    </location>
</feature>
<reference evidence="10" key="1">
    <citation type="submission" date="2023-10" db="EMBL/GenBank/DDBJ databases">
        <title>Genome assembly of Pristionchus species.</title>
        <authorList>
            <person name="Yoshida K."/>
            <person name="Sommer R.J."/>
        </authorList>
    </citation>
    <scope>NUCLEOTIDE SEQUENCE</scope>
    <source>
        <strain evidence="10">RS0144</strain>
    </source>
</reference>